<reference evidence="2 3" key="1">
    <citation type="submission" date="2020-05" db="EMBL/GenBank/DDBJ databases">
        <title>Genome Sequencing of Type Strains.</title>
        <authorList>
            <person name="Lemaire J.F."/>
            <person name="Inderbitzin P."/>
            <person name="Gregorio O.A."/>
            <person name="Collins S.B."/>
            <person name="Wespe N."/>
            <person name="Knight-Connoni V."/>
        </authorList>
    </citation>
    <scope>NUCLEOTIDE SEQUENCE [LARGE SCALE GENOMIC DNA]</scope>
    <source>
        <strain evidence="2 3">DSM 20512</strain>
    </source>
</reference>
<dbReference type="AlphaFoldDB" id="A0A850DZP7"/>
<evidence type="ECO:0000313" key="3">
    <source>
        <dbReference type="Proteomes" id="UP000539146"/>
    </source>
</evidence>
<evidence type="ECO:0000313" key="2">
    <source>
        <dbReference type="EMBL" id="NUU29680.1"/>
    </source>
</evidence>
<feature type="region of interest" description="Disordered" evidence="1">
    <location>
        <begin position="1"/>
        <end position="21"/>
    </location>
</feature>
<gene>
    <name evidence="2" type="ORF">HP467_16440</name>
</gene>
<accession>A0A850DZP7</accession>
<dbReference type="RefSeq" id="WP_175326865.1">
    <property type="nucleotide sequence ID" value="NZ_BAAAWP010000001.1"/>
</dbReference>
<comment type="caution">
    <text evidence="2">The sequence shown here is derived from an EMBL/GenBank/DDBJ whole genome shotgun (WGS) entry which is preliminary data.</text>
</comment>
<dbReference type="Proteomes" id="UP000539146">
    <property type="component" value="Unassembled WGS sequence"/>
</dbReference>
<sequence>MTLTAPVRRRRSVQSSDLSRHAKDVFAAAETEPLEVTRRDGKPLVLTTKERSDDDEAVLDIAAQLIAAITVDDRLPLHDRLAIPYPWIKLLSGEDQKRFAKEIVEIARGSFSLRQPRALLLEMQAWRNSAEAIAAGWDRSVPDPLDEPIAVDRP</sequence>
<evidence type="ECO:0000256" key="1">
    <source>
        <dbReference type="SAM" id="MobiDB-lite"/>
    </source>
</evidence>
<name>A0A850DZP7_9MICO</name>
<proteinExistence type="predicted"/>
<dbReference type="EMBL" id="JABMCG010000126">
    <property type="protein sequence ID" value="NUU29680.1"/>
    <property type="molecule type" value="Genomic_DNA"/>
</dbReference>
<protein>
    <submittedName>
        <fullName evidence="2">Prevent-host-death protein</fullName>
    </submittedName>
</protein>
<organism evidence="2 3">
    <name type="scientific">Curtobacterium citreum</name>
    <dbReference type="NCBI Taxonomy" id="2036"/>
    <lineage>
        <taxon>Bacteria</taxon>
        <taxon>Bacillati</taxon>
        <taxon>Actinomycetota</taxon>
        <taxon>Actinomycetes</taxon>
        <taxon>Micrococcales</taxon>
        <taxon>Microbacteriaceae</taxon>
        <taxon>Curtobacterium</taxon>
    </lineage>
</organism>